<reference evidence="2 3" key="1">
    <citation type="submission" date="2015-06" db="EMBL/GenBank/DDBJ databases">
        <title>Genome sequencing of Cronobacter sp. strain DJ34 isolated from petroleum contaminated sludge of Duliajan Oil Fields, Assam, India.</title>
        <authorList>
            <person name="Pal S."/>
            <person name="Banerjee T.D."/>
            <person name="Roy A."/>
            <person name="Sar P."/>
            <person name="Kazy S.K."/>
        </authorList>
    </citation>
    <scope>NUCLEOTIDE SEQUENCE [LARGE SCALE GENOMIC DNA]</scope>
    <source>
        <strain evidence="2 3">DJ34</strain>
    </source>
</reference>
<comment type="caution">
    <text evidence="2">The sequence shown here is derived from an EMBL/GenBank/DDBJ whole genome shotgun (WGS) entry which is preliminary data.</text>
</comment>
<dbReference type="AlphaFoldDB" id="A0A0J8VI38"/>
<evidence type="ECO:0000313" key="2">
    <source>
        <dbReference type="EMBL" id="KMV32866.1"/>
    </source>
</evidence>
<gene>
    <name evidence="2" type="ORF">ACH50_19215</name>
</gene>
<keyword evidence="1" id="KW-0472">Membrane</keyword>
<dbReference type="OrthoDB" id="6629883at2"/>
<feature type="transmembrane region" description="Helical" evidence="1">
    <location>
        <begin position="6"/>
        <end position="24"/>
    </location>
</feature>
<organism evidence="2 3">
    <name type="scientific">Franconibacter pulveris</name>
    <dbReference type="NCBI Taxonomy" id="435910"/>
    <lineage>
        <taxon>Bacteria</taxon>
        <taxon>Pseudomonadati</taxon>
        <taxon>Pseudomonadota</taxon>
        <taxon>Gammaproteobacteria</taxon>
        <taxon>Enterobacterales</taxon>
        <taxon>Enterobacteriaceae</taxon>
        <taxon>Franconibacter</taxon>
    </lineage>
</organism>
<keyword evidence="1" id="KW-1133">Transmembrane helix</keyword>
<name>A0A0J8VI38_9ENTR</name>
<feature type="transmembrane region" description="Helical" evidence="1">
    <location>
        <begin position="107"/>
        <end position="127"/>
    </location>
</feature>
<evidence type="ECO:0000256" key="1">
    <source>
        <dbReference type="SAM" id="Phobius"/>
    </source>
</evidence>
<dbReference type="EMBL" id="LFEJ01000025">
    <property type="protein sequence ID" value="KMV32866.1"/>
    <property type="molecule type" value="Genomic_DNA"/>
</dbReference>
<protein>
    <submittedName>
        <fullName evidence="2">Uncharacterized protein</fullName>
    </submittedName>
</protein>
<evidence type="ECO:0000313" key="3">
    <source>
        <dbReference type="Proteomes" id="UP000037315"/>
    </source>
</evidence>
<keyword evidence="1" id="KW-0812">Transmembrane</keyword>
<dbReference type="RefSeq" id="WP_048888618.1">
    <property type="nucleotide sequence ID" value="NZ_LFEJ01000025.1"/>
</dbReference>
<proteinExistence type="predicted"/>
<sequence>MDIVCIAIALVILIGAAITAMIYYRFYSNYDGQVQAIFNLLQRNAFVRAEDYGFYEHLGIAGFGFRMSLLNKILKGHRFQIAKGRWIEPQAKELILRNFDVTWVHTFYKLILVISFLFIIMMGMALIV</sequence>
<dbReference type="Proteomes" id="UP000037315">
    <property type="component" value="Unassembled WGS sequence"/>
</dbReference>
<accession>A0A0J8VI38</accession>
<keyword evidence="3" id="KW-1185">Reference proteome</keyword>
<dbReference type="PATRIC" id="fig|1656095.3.peg.1881"/>